<sequence length="70" mass="7241">MGASSTAGGSRKLPFDTEMTPATETMTAWRQSSQRRPSSLSPVTSSRGASDCGGEEGGSEQVKETAASEE</sequence>
<dbReference type="EnsemblPlants" id="PNT62921">
    <property type="protein sequence ID" value="PNT62921"/>
    <property type="gene ID" value="BRADI_4g09535v3"/>
</dbReference>
<dbReference type="AlphaFoldDB" id="A0A2K2CLL6"/>
<keyword evidence="4" id="KW-1185">Reference proteome</keyword>
<accession>A0A2K2CLL6</accession>
<name>A0A2K2CLL6_BRADI</name>
<gene>
    <name evidence="2" type="ORF">BRADI_4g09535v3</name>
</gene>
<evidence type="ECO:0000313" key="2">
    <source>
        <dbReference type="EMBL" id="PNT62921.1"/>
    </source>
</evidence>
<proteinExistence type="predicted"/>
<feature type="compositionally biased region" description="Low complexity" evidence="1">
    <location>
        <begin position="17"/>
        <end position="42"/>
    </location>
</feature>
<dbReference type="Gramene" id="PNT62921">
    <property type="protein sequence ID" value="PNT62921"/>
    <property type="gene ID" value="BRADI_4g09535v3"/>
</dbReference>
<reference evidence="3" key="3">
    <citation type="submission" date="2018-08" db="UniProtKB">
        <authorList>
            <consortium name="EnsemblPlants"/>
        </authorList>
    </citation>
    <scope>IDENTIFICATION</scope>
    <source>
        <strain evidence="3">cv. Bd21</strain>
    </source>
</reference>
<dbReference type="Proteomes" id="UP000008810">
    <property type="component" value="Chromosome 4"/>
</dbReference>
<evidence type="ECO:0000313" key="3">
    <source>
        <dbReference type="EnsemblPlants" id="PNT62921"/>
    </source>
</evidence>
<dbReference type="EMBL" id="CM000883">
    <property type="protein sequence ID" value="PNT62921.1"/>
    <property type="molecule type" value="Genomic_DNA"/>
</dbReference>
<organism evidence="2">
    <name type="scientific">Brachypodium distachyon</name>
    <name type="common">Purple false brome</name>
    <name type="synonym">Trachynia distachya</name>
    <dbReference type="NCBI Taxonomy" id="15368"/>
    <lineage>
        <taxon>Eukaryota</taxon>
        <taxon>Viridiplantae</taxon>
        <taxon>Streptophyta</taxon>
        <taxon>Embryophyta</taxon>
        <taxon>Tracheophyta</taxon>
        <taxon>Spermatophyta</taxon>
        <taxon>Magnoliopsida</taxon>
        <taxon>Liliopsida</taxon>
        <taxon>Poales</taxon>
        <taxon>Poaceae</taxon>
        <taxon>BOP clade</taxon>
        <taxon>Pooideae</taxon>
        <taxon>Stipodae</taxon>
        <taxon>Brachypodieae</taxon>
        <taxon>Brachypodium</taxon>
    </lineage>
</organism>
<feature type="region of interest" description="Disordered" evidence="1">
    <location>
        <begin position="1"/>
        <end position="70"/>
    </location>
</feature>
<reference evidence="2" key="2">
    <citation type="submission" date="2017-06" db="EMBL/GenBank/DDBJ databases">
        <title>WGS assembly of Brachypodium distachyon.</title>
        <authorList>
            <consortium name="The International Brachypodium Initiative"/>
            <person name="Lucas S."/>
            <person name="Harmon-Smith M."/>
            <person name="Lail K."/>
            <person name="Tice H."/>
            <person name="Grimwood J."/>
            <person name="Bruce D."/>
            <person name="Barry K."/>
            <person name="Shu S."/>
            <person name="Lindquist E."/>
            <person name="Wang M."/>
            <person name="Pitluck S."/>
            <person name="Vogel J.P."/>
            <person name="Garvin D.F."/>
            <person name="Mockler T.C."/>
            <person name="Schmutz J."/>
            <person name="Rokhsar D."/>
            <person name="Bevan M.W."/>
        </authorList>
    </citation>
    <scope>NUCLEOTIDE SEQUENCE</scope>
    <source>
        <strain evidence="2">Bd21</strain>
    </source>
</reference>
<dbReference type="InParanoid" id="A0A2K2CLL6"/>
<evidence type="ECO:0000313" key="4">
    <source>
        <dbReference type="Proteomes" id="UP000008810"/>
    </source>
</evidence>
<evidence type="ECO:0000256" key="1">
    <source>
        <dbReference type="SAM" id="MobiDB-lite"/>
    </source>
</evidence>
<protein>
    <submittedName>
        <fullName evidence="2 3">Uncharacterized protein</fullName>
    </submittedName>
</protein>
<reference evidence="2 3" key="1">
    <citation type="journal article" date="2010" name="Nature">
        <title>Genome sequencing and analysis of the model grass Brachypodium distachyon.</title>
        <authorList>
            <consortium name="International Brachypodium Initiative"/>
        </authorList>
    </citation>
    <scope>NUCLEOTIDE SEQUENCE [LARGE SCALE GENOMIC DNA]</scope>
    <source>
        <strain evidence="2 3">Bd21</strain>
    </source>
</reference>